<protein>
    <submittedName>
        <fullName evidence="2">Uncharacterized protein</fullName>
    </submittedName>
</protein>
<dbReference type="PANTHER" id="PTHR44395:SF1">
    <property type="entry name" value="PROTEIN O-MANNOSYL-TRANSFERASE TMTC3"/>
    <property type="match status" value="1"/>
</dbReference>
<dbReference type="AlphaFoldDB" id="A0AAV4QKN8"/>
<dbReference type="PANTHER" id="PTHR44395">
    <property type="match status" value="1"/>
</dbReference>
<proteinExistence type="predicted"/>
<dbReference type="GO" id="GO:0000030">
    <property type="term" value="F:mannosyltransferase activity"/>
    <property type="evidence" value="ECO:0007669"/>
    <property type="project" value="TreeGrafter"/>
</dbReference>
<feature type="compositionally biased region" description="Basic residues" evidence="1">
    <location>
        <begin position="1"/>
        <end position="16"/>
    </location>
</feature>
<evidence type="ECO:0000313" key="3">
    <source>
        <dbReference type="Proteomes" id="UP001054945"/>
    </source>
</evidence>
<dbReference type="Proteomes" id="UP001054945">
    <property type="component" value="Unassembled WGS sequence"/>
</dbReference>
<dbReference type="EMBL" id="BPLR01006389">
    <property type="protein sequence ID" value="GIY09496.1"/>
    <property type="molecule type" value="Genomic_DNA"/>
</dbReference>
<reference evidence="2 3" key="1">
    <citation type="submission" date="2021-06" db="EMBL/GenBank/DDBJ databases">
        <title>Caerostris extrusa draft genome.</title>
        <authorList>
            <person name="Kono N."/>
            <person name="Arakawa K."/>
        </authorList>
    </citation>
    <scope>NUCLEOTIDE SEQUENCE [LARGE SCALE GENOMIC DNA]</scope>
</reference>
<evidence type="ECO:0000313" key="2">
    <source>
        <dbReference type="EMBL" id="GIY09496.1"/>
    </source>
</evidence>
<accession>A0AAV4QKN8</accession>
<keyword evidence="3" id="KW-1185">Reference proteome</keyword>
<comment type="caution">
    <text evidence="2">The sequence shown here is derived from an EMBL/GenBank/DDBJ whole genome shotgun (WGS) entry which is preliminary data.</text>
</comment>
<gene>
    <name evidence="2" type="ORF">CEXT_256681</name>
</gene>
<dbReference type="GO" id="GO:0035269">
    <property type="term" value="P:protein O-linked glycosylation via mannose"/>
    <property type="evidence" value="ECO:0007669"/>
    <property type="project" value="TreeGrafter"/>
</dbReference>
<evidence type="ECO:0000256" key="1">
    <source>
        <dbReference type="SAM" id="MobiDB-lite"/>
    </source>
</evidence>
<name>A0AAV4QKN8_CAEEX</name>
<dbReference type="GO" id="GO:0005783">
    <property type="term" value="C:endoplasmic reticulum"/>
    <property type="evidence" value="ECO:0007669"/>
    <property type="project" value="TreeGrafter"/>
</dbReference>
<sequence length="122" mass="13240">MLQKGRWKGGGKKGRWKGGGGRKNVVVQGKEGWWKKKVVEGKVKGRARQGKGQGGGGKGRCTLSCALLCAGACLCYRSALDCGFVFDDVSAIRENRDLRPSEPLVQSALLQRFLGHAHEQGW</sequence>
<organism evidence="2 3">
    <name type="scientific">Caerostris extrusa</name>
    <name type="common">Bark spider</name>
    <name type="synonym">Caerostris bankana</name>
    <dbReference type="NCBI Taxonomy" id="172846"/>
    <lineage>
        <taxon>Eukaryota</taxon>
        <taxon>Metazoa</taxon>
        <taxon>Ecdysozoa</taxon>
        <taxon>Arthropoda</taxon>
        <taxon>Chelicerata</taxon>
        <taxon>Arachnida</taxon>
        <taxon>Araneae</taxon>
        <taxon>Araneomorphae</taxon>
        <taxon>Entelegynae</taxon>
        <taxon>Araneoidea</taxon>
        <taxon>Araneidae</taxon>
        <taxon>Caerostris</taxon>
    </lineage>
</organism>
<feature type="region of interest" description="Disordered" evidence="1">
    <location>
        <begin position="1"/>
        <end position="23"/>
    </location>
</feature>